<dbReference type="SUPFAM" id="SSF56935">
    <property type="entry name" value="Porins"/>
    <property type="match status" value="1"/>
</dbReference>
<sequence>MNYLHKTLMTALALLVSCGALIGQSEAAQTKTVAGVVFDAATLQPIEIAAVNCGTLSSTFTDLDGSFSLNVSGIADVLTVKAMGYHDKHVVVGNRDSVFIYLKDVGAYSLFESAQSGYFNVNQVYTTQSVVGVNRFDDKKRQILGSAEAAFNGRVAGLNALSRNGIKGVGSDLIIRGNSSLNASNQPLVVVDGMIYDINAYGISLIPGYKNNPLGGINVDDIESVSVIRDAASVYGAKAANGVILIRTTRAQKQATTIDFHLSGGLELSPESLPLLDAESYRSYLNEMLLSSGKSGTAINAMPYFINDPAVAGYYTARNNTDWQKKVFANSYSSNYGLSIKGGDDVALYALNVGYMTQGGIVDGSDNNRFNLRFNSDINISKAIQLNSTIGFHYIQKNITASGIEGSADAVHQARVKAPFLQERERNILGLTTPVYCGYDSLQVSNPVALLNGLKQEDMNYRFFGAFNFNVNSGKHLSVADQIGISFDKERQSIFIPGSGVTPDSVYNGVRINQMMQSVTRHMAVNNDLRLVYDNTFAAFHHLNGVAGARLNINMLEQDWGKDYNSANDQIYTLGSGDYLLRQKGGLMGDWSSLTWYTNVNYDFQKKYFLSASMSLDGSSRFGKDAQGLKMFNTVFGFFPAVSAAWLISSEPFMAGLNWLDVLKLRAGYGMTGNDDIGNYRALRYYTEKSFLNSQGAVIGNVGNSELSWEKNTKINIGLDVAVAHERVSMSVDVYQNKTTDMIDYISGQTLFSGIDGYWANVGGLTTTGLDLMLNGRIINRPFRWDLGVIVSKYSTEMDELWDGSRITTMYDANILTQKGAPIGQFYGYKTNGVYASAAEASAAGLSAVMPNGDKVAFLGGDVRFVEKTVDGVIDASDMQVIGDATPDFTGEIFTKVRYKKLTLDASLSFSYGGDVFNYMRYTMERMSNFDNQTQGVLNRWQYDGQITSAPRADYGDTMGNARFSDRWIEDGSYARLKNVTISYVVPFKLGFLKRAEVYASGLNLVTWTKYKGLDPDFSLNGSALSRGIDLGMIPQNRAFIFGVKIGL</sequence>
<evidence type="ECO:0000256" key="3">
    <source>
        <dbReference type="ARBA" id="ARBA00022452"/>
    </source>
</evidence>
<protein>
    <submittedName>
        <fullName evidence="13">TonB-linked SusC/RagA family outer membrane protein</fullName>
    </submittedName>
</protein>
<dbReference type="InterPro" id="IPR037066">
    <property type="entry name" value="Plug_dom_sf"/>
</dbReference>
<reference evidence="13 14" key="1">
    <citation type="submission" date="2018-06" db="EMBL/GenBank/DDBJ databases">
        <title>Genomic Encyclopedia of Archaeal and Bacterial Type Strains, Phase II (KMG-II): from individual species to whole genera.</title>
        <authorList>
            <person name="Goeker M."/>
        </authorList>
    </citation>
    <scope>NUCLEOTIDE SEQUENCE [LARGE SCALE GENOMIC DNA]</scope>
    <source>
        <strain evidence="13 14">DSM 6779</strain>
    </source>
</reference>
<keyword evidence="6 8" id="KW-0472">Membrane</keyword>
<dbReference type="Pfam" id="PF00593">
    <property type="entry name" value="TonB_dep_Rec_b-barrel"/>
    <property type="match status" value="1"/>
</dbReference>
<evidence type="ECO:0000256" key="9">
    <source>
        <dbReference type="RuleBase" id="RU003357"/>
    </source>
</evidence>
<keyword evidence="2 8" id="KW-0813">Transport</keyword>
<dbReference type="InterPro" id="IPR036942">
    <property type="entry name" value="Beta-barrel_TonB_sf"/>
</dbReference>
<dbReference type="InterPro" id="IPR012910">
    <property type="entry name" value="Plug_dom"/>
</dbReference>
<dbReference type="Proteomes" id="UP000249239">
    <property type="component" value="Unassembled WGS sequence"/>
</dbReference>
<dbReference type="GO" id="GO:0009279">
    <property type="term" value="C:cell outer membrane"/>
    <property type="evidence" value="ECO:0007669"/>
    <property type="project" value="UniProtKB-SubCell"/>
</dbReference>
<dbReference type="Pfam" id="PF07715">
    <property type="entry name" value="Plug"/>
    <property type="match status" value="1"/>
</dbReference>
<evidence type="ECO:0000313" key="14">
    <source>
        <dbReference type="Proteomes" id="UP000249239"/>
    </source>
</evidence>
<keyword evidence="14" id="KW-1185">Reference proteome</keyword>
<feature type="domain" description="TonB-dependent receptor-like beta-barrel" evidence="11">
    <location>
        <begin position="484"/>
        <end position="1005"/>
    </location>
</feature>
<dbReference type="InterPro" id="IPR039426">
    <property type="entry name" value="TonB-dep_rcpt-like"/>
</dbReference>
<evidence type="ECO:0000256" key="7">
    <source>
        <dbReference type="ARBA" id="ARBA00023237"/>
    </source>
</evidence>
<accession>A0A2W7NDY1</accession>
<keyword evidence="4 8" id="KW-0812">Transmembrane</keyword>
<keyword evidence="5 9" id="KW-0798">TonB box</keyword>
<dbReference type="AlphaFoldDB" id="A0A2W7NDY1"/>
<keyword evidence="10" id="KW-0732">Signal</keyword>
<keyword evidence="3 8" id="KW-1134">Transmembrane beta strand</keyword>
<dbReference type="Gene3D" id="2.170.130.10">
    <property type="entry name" value="TonB-dependent receptor, plug domain"/>
    <property type="match status" value="1"/>
</dbReference>
<dbReference type="PROSITE" id="PS52016">
    <property type="entry name" value="TONB_DEPENDENT_REC_3"/>
    <property type="match status" value="1"/>
</dbReference>
<dbReference type="OrthoDB" id="830178at2"/>
<evidence type="ECO:0000256" key="1">
    <source>
        <dbReference type="ARBA" id="ARBA00004571"/>
    </source>
</evidence>
<evidence type="ECO:0000313" key="13">
    <source>
        <dbReference type="EMBL" id="PZX18625.1"/>
    </source>
</evidence>
<proteinExistence type="inferred from homology"/>
<dbReference type="EMBL" id="QKZK01000006">
    <property type="protein sequence ID" value="PZX18625.1"/>
    <property type="molecule type" value="Genomic_DNA"/>
</dbReference>
<feature type="signal peptide" evidence="10">
    <location>
        <begin position="1"/>
        <end position="27"/>
    </location>
</feature>
<evidence type="ECO:0000256" key="2">
    <source>
        <dbReference type="ARBA" id="ARBA00022448"/>
    </source>
</evidence>
<dbReference type="Gene3D" id="2.40.170.20">
    <property type="entry name" value="TonB-dependent receptor, beta-barrel domain"/>
    <property type="match status" value="1"/>
</dbReference>
<comment type="subcellular location">
    <subcellularLocation>
        <location evidence="1 8">Cell outer membrane</location>
        <topology evidence="1 8">Multi-pass membrane protein</topology>
    </subcellularLocation>
</comment>
<dbReference type="PROSITE" id="PS51257">
    <property type="entry name" value="PROKAR_LIPOPROTEIN"/>
    <property type="match status" value="1"/>
</dbReference>
<dbReference type="InterPro" id="IPR000531">
    <property type="entry name" value="Beta-barrel_TonB"/>
</dbReference>
<name>A0A2W7NDY1_9BACT</name>
<evidence type="ECO:0000256" key="8">
    <source>
        <dbReference type="PROSITE-ProRule" id="PRU01360"/>
    </source>
</evidence>
<dbReference type="NCBIfam" id="TIGR04056">
    <property type="entry name" value="OMP_RagA_SusC"/>
    <property type="match status" value="1"/>
</dbReference>
<evidence type="ECO:0000259" key="11">
    <source>
        <dbReference type="Pfam" id="PF00593"/>
    </source>
</evidence>
<evidence type="ECO:0000256" key="6">
    <source>
        <dbReference type="ARBA" id="ARBA00023136"/>
    </source>
</evidence>
<organism evidence="13 14">
    <name type="scientific">Breznakibacter xylanolyticus</name>
    <dbReference type="NCBI Taxonomy" id="990"/>
    <lineage>
        <taxon>Bacteria</taxon>
        <taxon>Pseudomonadati</taxon>
        <taxon>Bacteroidota</taxon>
        <taxon>Bacteroidia</taxon>
        <taxon>Marinilabiliales</taxon>
        <taxon>Marinilabiliaceae</taxon>
        <taxon>Breznakibacter</taxon>
    </lineage>
</organism>
<evidence type="ECO:0000256" key="5">
    <source>
        <dbReference type="ARBA" id="ARBA00023077"/>
    </source>
</evidence>
<dbReference type="InterPro" id="IPR008969">
    <property type="entry name" value="CarboxyPept-like_regulatory"/>
</dbReference>
<gene>
    <name evidence="13" type="ORF">LX69_01018</name>
</gene>
<dbReference type="SUPFAM" id="SSF49464">
    <property type="entry name" value="Carboxypeptidase regulatory domain-like"/>
    <property type="match status" value="1"/>
</dbReference>
<evidence type="ECO:0000259" key="12">
    <source>
        <dbReference type="Pfam" id="PF07715"/>
    </source>
</evidence>
<comment type="caution">
    <text evidence="13">The sequence shown here is derived from an EMBL/GenBank/DDBJ whole genome shotgun (WGS) entry which is preliminary data.</text>
</comment>
<evidence type="ECO:0000256" key="4">
    <source>
        <dbReference type="ARBA" id="ARBA00022692"/>
    </source>
</evidence>
<feature type="chain" id="PRO_5015931779" evidence="10">
    <location>
        <begin position="28"/>
        <end position="1048"/>
    </location>
</feature>
<comment type="similarity">
    <text evidence="8 9">Belongs to the TonB-dependent receptor family.</text>
</comment>
<feature type="domain" description="TonB-dependent receptor plug" evidence="12">
    <location>
        <begin position="126"/>
        <end position="243"/>
    </location>
</feature>
<dbReference type="InterPro" id="IPR023996">
    <property type="entry name" value="TonB-dep_OMP_SusC/RagA"/>
</dbReference>
<evidence type="ECO:0000256" key="10">
    <source>
        <dbReference type="SAM" id="SignalP"/>
    </source>
</evidence>
<dbReference type="RefSeq" id="WP_111444732.1">
    <property type="nucleotide sequence ID" value="NZ_QKZK01000006.1"/>
</dbReference>
<keyword evidence="7 8" id="KW-0998">Cell outer membrane</keyword>